<organism evidence="4 5">
    <name type="scientific">Rippkaea orientalis (strain PCC 8801 / RF-1)</name>
    <name type="common">Cyanothece sp. (strain PCC 8801)</name>
    <dbReference type="NCBI Taxonomy" id="41431"/>
    <lineage>
        <taxon>Bacteria</taxon>
        <taxon>Bacillati</taxon>
        <taxon>Cyanobacteriota</taxon>
        <taxon>Cyanophyceae</taxon>
        <taxon>Oscillatoriophycideae</taxon>
        <taxon>Chroococcales</taxon>
        <taxon>Aphanothecaceae</taxon>
        <taxon>Rippkaea</taxon>
        <taxon>Rippkaea orientalis</taxon>
    </lineage>
</organism>
<dbReference type="InterPro" id="IPR011990">
    <property type="entry name" value="TPR-like_helical_dom_sf"/>
</dbReference>
<dbReference type="PROSITE" id="PS50293">
    <property type="entry name" value="TPR_REGION"/>
    <property type="match status" value="2"/>
</dbReference>
<evidence type="ECO:0000313" key="5">
    <source>
        <dbReference type="Proteomes" id="UP000008204"/>
    </source>
</evidence>
<dbReference type="Gene3D" id="1.25.40.10">
    <property type="entry name" value="Tetratricopeptide repeat domain"/>
    <property type="match status" value="2"/>
</dbReference>
<dbReference type="Pfam" id="PF13432">
    <property type="entry name" value="TPR_16"/>
    <property type="match status" value="1"/>
</dbReference>
<evidence type="ECO:0000256" key="2">
    <source>
        <dbReference type="ARBA" id="ARBA00022803"/>
    </source>
</evidence>
<keyword evidence="2 3" id="KW-0802">TPR repeat</keyword>
<protein>
    <submittedName>
        <fullName evidence="4">TPR repeat-containing protein</fullName>
    </submittedName>
</protein>
<dbReference type="InterPro" id="IPR051685">
    <property type="entry name" value="Ycf3/AcsC/BcsC/TPR_MFPF"/>
</dbReference>
<evidence type="ECO:0000256" key="3">
    <source>
        <dbReference type="PROSITE-ProRule" id="PRU00339"/>
    </source>
</evidence>
<keyword evidence="1" id="KW-0677">Repeat</keyword>
<sequence length="441" mass="51069">MKTVIYQSYRTENVPSWITQCMKTVKDWSQANNFDYQFIDDRLFEYVPEWYRKKVNNQIHLTSDLARLNLAKEYLSKGYDRAIWIDADILIFNQEKFNLPIDQPYLFCREIWLDYDRIGQKVTCQTRVNNSVSVFLKNNSLLDFYIHACEEIVKNKSQIVNISVGTVFLTLLYQAIGGELINNVGLFSPFITNDIAQCQGIFSSIYMKAFAHPIYAANLCTSFREMNYYGIIVSDAVYEQAINNLLQTQGMVVNQYCPEITNIEQKLTIREEDYRTMVVSIEENSQPLDREANLALAIRLHKANFLTEAEQIYQNILKNYPDDPEALYWLGVLSNQLSRQEQAEQLFRKSLKIQPNLAKAWFSLGNLYQGQGKLQEGIGYYQKALDLQPDSAFIHNNLGYALQQQGQWEKAIACYQKALELQPNCVEAKVNLDNALKTQVI</sequence>
<dbReference type="PANTHER" id="PTHR44943:SF4">
    <property type="entry name" value="TPR REPEAT-CONTAINING PROTEIN MJ0798"/>
    <property type="match status" value="1"/>
</dbReference>
<evidence type="ECO:0000256" key="1">
    <source>
        <dbReference type="ARBA" id="ARBA00022737"/>
    </source>
</evidence>
<feature type="repeat" description="TPR" evidence="3">
    <location>
        <begin position="392"/>
        <end position="425"/>
    </location>
</feature>
<proteinExistence type="predicted"/>
<dbReference type="InterPro" id="IPR019734">
    <property type="entry name" value="TPR_rpt"/>
</dbReference>
<name>B7JYD9_RIPO1</name>
<dbReference type="eggNOG" id="COG0457">
    <property type="taxonomic scope" value="Bacteria"/>
</dbReference>
<dbReference type="EMBL" id="CP001287">
    <property type="protein sequence ID" value="ACK67241.1"/>
    <property type="molecule type" value="Genomic_DNA"/>
</dbReference>
<evidence type="ECO:0000313" key="4">
    <source>
        <dbReference type="EMBL" id="ACK67241.1"/>
    </source>
</evidence>
<dbReference type="SUPFAM" id="SSF48452">
    <property type="entry name" value="TPR-like"/>
    <property type="match status" value="1"/>
</dbReference>
<dbReference type="HOGENOM" id="CLU_620687_0_0_3"/>
<dbReference type="OrthoDB" id="146908at2"/>
<dbReference type="STRING" id="41431.PCC8801_3268"/>
<reference evidence="5" key="1">
    <citation type="journal article" date="2011" name="MBio">
        <title>Novel metabolic attributes of the genus Cyanothece, comprising a group of unicellular nitrogen-fixing Cyanobacteria.</title>
        <authorList>
            <person name="Bandyopadhyay A."/>
            <person name="Elvitigala T."/>
            <person name="Welsh E."/>
            <person name="Stockel J."/>
            <person name="Liberton M."/>
            <person name="Min H."/>
            <person name="Sherman L.A."/>
            <person name="Pakrasi H.B."/>
        </authorList>
    </citation>
    <scope>NUCLEOTIDE SEQUENCE [LARGE SCALE GENOMIC DNA]</scope>
    <source>
        <strain evidence="5">PCC 8801</strain>
    </source>
</reference>
<accession>B7JYD9</accession>
<dbReference type="AlphaFoldDB" id="B7JYD9"/>
<dbReference type="SMART" id="SM00028">
    <property type="entry name" value="TPR"/>
    <property type="match status" value="3"/>
</dbReference>
<keyword evidence="5" id="KW-1185">Reference proteome</keyword>
<feature type="repeat" description="TPR" evidence="3">
    <location>
        <begin position="324"/>
        <end position="357"/>
    </location>
</feature>
<dbReference type="PROSITE" id="PS50005">
    <property type="entry name" value="TPR"/>
    <property type="match status" value="3"/>
</dbReference>
<gene>
    <name evidence="4" type="ordered locus">PCC8801_3268</name>
</gene>
<dbReference type="PANTHER" id="PTHR44943">
    <property type="entry name" value="CELLULOSE SYNTHASE OPERON PROTEIN C"/>
    <property type="match status" value="1"/>
</dbReference>
<dbReference type="Proteomes" id="UP000008204">
    <property type="component" value="Chromosome"/>
</dbReference>
<feature type="repeat" description="TPR" evidence="3">
    <location>
        <begin position="358"/>
        <end position="391"/>
    </location>
</feature>
<dbReference type="KEGG" id="cyp:PCC8801_3268"/>
<dbReference type="Pfam" id="PF13424">
    <property type="entry name" value="TPR_12"/>
    <property type="match status" value="1"/>
</dbReference>
<dbReference type="RefSeq" id="WP_012596502.1">
    <property type="nucleotide sequence ID" value="NC_011726.1"/>
</dbReference>